<feature type="region of interest" description="Disordered" evidence="1">
    <location>
        <begin position="280"/>
        <end position="321"/>
    </location>
</feature>
<evidence type="ECO:0000256" key="1">
    <source>
        <dbReference type="SAM" id="MobiDB-lite"/>
    </source>
</evidence>
<feature type="compositionally biased region" description="Polar residues" evidence="1">
    <location>
        <begin position="58"/>
        <end position="67"/>
    </location>
</feature>
<protein>
    <submittedName>
        <fullName evidence="2">Uncharacterized protein</fullName>
    </submittedName>
</protein>
<feature type="region of interest" description="Disordered" evidence="1">
    <location>
        <begin position="1"/>
        <end position="125"/>
    </location>
</feature>
<gene>
    <name evidence="2" type="ORF">Cgig2_021264</name>
</gene>
<reference evidence="2" key="1">
    <citation type="submission" date="2022-04" db="EMBL/GenBank/DDBJ databases">
        <title>Carnegiea gigantea Genome sequencing and assembly v2.</title>
        <authorList>
            <person name="Copetti D."/>
            <person name="Sanderson M.J."/>
            <person name="Burquez A."/>
            <person name="Wojciechowski M.F."/>
        </authorList>
    </citation>
    <scope>NUCLEOTIDE SEQUENCE</scope>
    <source>
        <strain evidence="2">SGP5-SGP5p</strain>
        <tissue evidence="2">Aerial part</tissue>
    </source>
</reference>
<sequence>MRKCTFVPLGTLGKNRSQGLKQSLLRPYSSRNKHSNNGTPSVRKEENVSYAVGEKGTPSVNLQNDSDFNAGVNEEDHLTPLETQGSADKSVCTPSLDEEGREQIDGSKSMDNKKKRRNFKPHGPNKCKKLANLKNGEKLELTFIMVQLDKFKGKDFELDREATLRHMKRLWHYWRGNLEEILRTSKDNPHFSAFELVEECFRPQDRDHVACLGYGMKPKDVRGPLISRAALQAMLQEKEKENIALHKCMDDMENANKNDMDKLEDQLRMLANLVMANRQTSGANTSSNQDDTTLHPDHLEPWIEEEYNQPSQRPYRKGTQP</sequence>
<comment type="caution">
    <text evidence="2">The sequence shown here is derived from an EMBL/GenBank/DDBJ whole genome shotgun (WGS) entry which is preliminary data.</text>
</comment>
<dbReference type="OrthoDB" id="1300189at2759"/>
<feature type="compositionally biased region" description="Basic and acidic residues" evidence="1">
    <location>
        <begin position="292"/>
        <end position="301"/>
    </location>
</feature>
<evidence type="ECO:0000313" key="3">
    <source>
        <dbReference type="Proteomes" id="UP001153076"/>
    </source>
</evidence>
<dbReference type="EMBL" id="JAKOGI010000513">
    <property type="protein sequence ID" value="KAJ8433881.1"/>
    <property type="molecule type" value="Genomic_DNA"/>
</dbReference>
<accession>A0A9Q1JZT4</accession>
<name>A0A9Q1JZT4_9CARY</name>
<evidence type="ECO:0000313" key="2">
    <source>
        <dbReference type="EMBL" id="KAJ8433881.1"/>
    </source>
</evidence>
<feature type="compositionally biased region" description="Basic and acidic residues" evidence="1">
    <location>
        <begin position="101"/>
        <end position="112"/>
    </location>
</feature>
<proteinExistence type="predicted"/>
<feature type="compositionally biased region" description="Polar residues" evidence="1">
    <location>
        <begin position="280"/>
        <end position="291"/>
    </location>
</feature>
<dbReference type="Proteomes" id="UP001153076">
    <property type="component" value="Unassembled WGS sequence"/>
</dbReference>
<feature type="compositionally biased region" description="Basic residues" evidence="1">
    <location>
        <begin position="113"/>
        <end position="125"/>
    </location>
</feature>
<dbReference type="AlphaFoldDB" id="A0A9Q1JZT4"/>
<dbReference type="PANTHER" id="PTHR33499:SF40">
    <property type="entry name" value="TRANSPOSASE-ASSOCIATED DOMAIN-CONTAINING PROTEIN"/>
    <property type="match status" value="1"/>
</dbReference>
<keyword evidence="3" id="KW-1185">Reference proteome</keyword>
<dbReference type="PANTHER" id="PTHR33499">
    <property type="entry name" value="OS12G0282400 PROTEIN-RELATED"/>
    <property type="match status" value="1"/>
</dbReference>
<organism evidence="2 3">
    <name type="scientific">Carnegiea gigantea</name>
    <dbReference type="NCBI Taxonomy" id="171969"/>
    <lineage>
        <taxon>Eukaryota</taxon>
        <taxon>Viridiplantae</taxon>
        <taxon>Streptophyta</taxon>
        <taxon>Embryophyta</taxon>
        <taxon>Tracheophyta</taxon>
        <taxon>Spermatophyta</taxon>
        <taxon>Magnoliopsida</taxon>
        <taxon>eudicotyledons</taxon>
        <taxon>Gunneridae</taxon>
        <taxon>Pentapetalae</taxon>
        <taxon>Caryophyllales</taxon>
        <taxon>Cactineae</taxon>
        <taxon>Cactaceae</taxon>
        <taxon>Cactoideae</taxon>
        <taxon>Echinocereeae</taxon>
        <taxon>Carnegiea</taxon>
    </lineage>
</organism>